<evidence type="ECO:0000313" key="1">
    <source>
        <dbReference type="EMBL" id="RKS92238.1"/>
    </source>
</evidence>
<comment type="caution">
    <text evidence="1">The sequence shown here is derived from an EMBL/GenBank/DDBJ whole genome shotgun (WGS) entry which is preliminary data.</text>
</comment>
<sequence>MFLTSCSYFVPLAAMIRIDDDTLSRHLEVAISGAAPAILDGLADTDRCRRHTATADLARYLTERLGCFYIQGEDAIMRPAGHPSLFADLGPLG</sequence>
<name>A0ABX9T495_SPHMI</name>
<evidence type="ECO:0000313" key="2">
    <source>
        <dbReference type="Proteomes" id="UP000276029"/>
    </source>
</evidence>
<accession>A0ABX9T495</accession>
<dbReference type="Proteomes" id="UP000276029">
    <property type="component" value="Unassembled WGS sequence"/>
</dbReference>
<reference evidence="1 2" key="1">
    <citation type="submission" date="2018-10" db="EMBL/GenBank/DDBJ databases">
        <title>Genomic Encyclopedia of Type Strains, Phase IV (KMG-IV): sequencing the most valuable type-strain genomes for metagenomic binning, comparative biology and taxonomic classification.</title>
        <authorList>
            <person name="Goeker M."/>
        </authorList>
    </citation>
    <scope>NUCLEOTIDE SEQUENCE [LARGE SCALE GENOMIC DNA]</scope>
    <source>
        <strain evidence="1 2">DSM 19791</strain>
    </source>
</reference>
<proteinExistence type="predicted"/>
<gene>
    <name evidence="1" type="ORF">DFR51_1825</name>
</gene>
<organism evidence="1 2">
    <name type="scientific">Sphingosinicella microcystinivorans</name>
    <dbReference type="NCBI Taxonomy" id="335406"/>
    <lineage>
        <taxon>Bacteria</taxon>
        <taxon>Pseudomonadati</taxon>
        <taxon>Pseudomonadota</taxon>
        <taxon>Alphaproteobacteria</taxon>
        <taxon>Sphingomonadales</taxon>
        <taxon>Sphingosinicellaceae</taxon>
        <taxon>Sphingosinicella</taxon>
    </lineage>
</organism>
<protein>
    <submittedName>
        <fullName evidence="1">Uncharacterized protein</fullName>
    </submittedName>
</protein>
<keyword evidence="2" id="KW-1185">Reference proteome</keyword>
<dbReference type="EMBL" id="RBWX01000007">
    <property type="protein sequence ID" value="RKS92238.1"/>
    <property type="molecule type" value="Genomic_DNA"/>
</dbReference>